<evidence type="ECO:0000256" key="2">
    <source>
        <dbReference type="ARBA" id="ARBA00009904"/>
    </source>
</evidence>
<feature type="transmembrane region" description="Helical" evidence="9">
    <location>
        <begin position="493"/>
        <end position="515"/>
    </location>
</feature>
<keyword evidence="3" id="KW-0813">Transport</keyword>
<comment type="subcellular location">
    <subcellularLocation>
        <location evidence="1">Membrane</location>
        <topology evidence="1">Multi-pass membrane protein</topology>
    </subcellularLocation>
</comment>
<keyword evidence="5 9" id="KW-1133">Transmembrane helix</keyword>
<evidence type="ECO:0000256" key="7">
    <source>
        <dbReference type="ARBA" id="ARBA00023136"/>
    </source>
</evidence>
<feature type="transmembrane region" description="Helical" evidence="9">
    <location>
        <begin position="600"/>
        <end position="620"/>
    </location>
</feature>
<dbReference type="Pfam" id="PF01496">
    <property type="entry name" value="V_ATPase_I"/>
    <property type="match status" value="1"/>
</dbReference>
<sequence length="666" mass="75086">MTISQMKKMSIVFAKDKLDAVLLTLQRLENLQVREMAQMENWQEVFERSEVQLPAIYQADQKKGKRLEGEEALHYLSQRQQHLETTIDKLRSFIPKESFLSALRKEASSLSFEELENYGRDKRAEQVIAQVNQKMSRLHVLEGQISENEADIASLSKWKDLEITPKELKTFDFVSGAVGTLPKTLDDGLYRQLRKNPHVQCQEIFNSETEYGLLIFFDKKAELHLEEAYHFKPFEYERSVLPAQAIEQMQSDVEEWSKERQQLLEELQHSQKELEGLEAETDYLLNLYSRQEAKKKLASTEHLVALEGWVEKDQAALLQTELTQEFGDSICLQEVDVEESDLEKVPIKLRNHPLIEPFELVTEMYALPKYYEKDPTPILAPFYFTFFGMMVADLGYGLLLFTVTFLVLRYFHLSKGTARFAKFLNILGVSVSLWGLIYGSFFGYTLPVVLISTTTDVMTILALSVAFGFITVVVGLLLGGFQKVRMKKYAEAYHSGFAWCLILTGILLLALGMMLPQLSALTAVGAVLAVVNAIGVVIASVIEAKSLAGIGSGLFNLYNISSYVGDLVSFTRLMALGLSGASIGSAFNLIVGLFPPLGRFTVGLLIFVLLHAINIFLSLLSGYVHGARLIFVEFFGKFYDGGGEAFKPLKPAEKYIKITKTHLEDK</sequence>
<evidence type="ECO:0000313" key="11">
    <source>
        <dbReference type="Proteomes" id="UP000532121"/>
    </source>
</evidence>
<feature type="transmembrane region" description="Helical" evidence="9">
    <location>
        <begin position="573"/>
        <end position="594"/>
    </location>
</feature>
<dbReference type="RefSeq" id="WP_193523343.1">
    <property type="nucleotide sequence ID" value="NZ_JABASA010000007.1"/>
</dbReference>
<reference evidence="10 11" key="1">
    <citation type="submission" date="2020-04" db="EMBL/GenBank/DDBJ databases">
        <title>MicrobeNet Type strains.</title>
        <authorList>
            <person name="Nicholson A.C."/>
        </authorList>
    </citation>
    <scope>NUCLEOTIDE SEQUENCE [LARGE SCALE GENOMIC DNA]</scope>
    <source>
        <strain evidence="10 11">DSM 22768</strain>
    </source>
</reference>
<gene>
    <name evidence="10" type="ORF">HHO37_04535</name>
</gene>
<dbReference type="GO" id="GO:0046961">
    <property type="term" value="F:proton-transporting ATPase activity, rotational mechanism"/>
    <property type="evidence" value="ECO:0007669"/>
    <property type="project" value="InterPro"/>
</dbReference>
<dbReference type="PANTHER" id="PTHR11629:SF63">
    <property type="entry name" value="V-TYPE PROTON ATPASE SUBUNIT A"/>
    <property type="match status" value="1"/>
</dbReference>
<dbReference type="Proteomes" id="UP000532121">
    <property type="component" value="Unassembled WGS sequence"/>
</dbReference>
<evidence type="ECO:0000256" key="5">
    <source>
        <dbReference type="ARBA" id="ARBA00022989"/>
    </source>
</evidence>
<dbReference type="EMBL" id="JABASA010000007">
    <property type="protein sequence ID" value="NMD48957.1"/>
    <property type="molecule type" value="Genomic_DNA"/>
</dbReference>
<keyword evidence="8" id="KW-0175">Coiled coil</keyword>
<dbReference type="GO" id="GO:0051117">
    <property type="term" value="F:ATPase binding"/>
    <property type="evidence" value="ECO:0007669"/>
    <property type="project" value="TreeGrafter"/>
</dbReference>
<evidence type="ECO:0000256" key="4">
    <source>
        <dbReference type="ARBA" id="ARBA00022692"/>
    </source>
</evidence>
<keyword evidence="7 9" id="KW-0472">Membrane</keyword>
<feature type="transmembrane region" description="Helical" evidence="9">
    <location>
        <begin position="521"/>
        <end position="542"/>
    </location>
</feature>
<evidence type="ECO:0000256" key="9">
    <source>
        <dbReference type="SAM" id="Phobius"/>
    </source>
</evidence>
<dbReference type="GO" id="GO:0007035">
    <property type="term" value="P:vacuolar acidification"/>
    <property type="evidence" value="ECO:0007669"/>
    <property type="project" value="TreeGrafter"/>
</dbReference>
<dbReference type="InterPro" id="IPR002490">
    <property type="entry name" value="V-ATPase_116kDa_su"/>
</dbReference>
<organism evidence="10 11">
    <name type="scientific">Streptococcus ratti</name>
    <dbReference type="NCBI Taxonomy" id="1341"/>
    <lineage>
        <taxon>Bacteria</taxon>
        <taxon>Bacillati</taxon>
        <taxon>Bacillota</taxon>
        <taxon>Bacilli</taxon>
        <taxon>Lactobacillales</taxon>
        <taxon>Streptococcaceae</taxon>
        <taxon>Streptococcus</taxon>
    </lineage>
</organism>
<comment type="similarity">
    <text evidence="2">Belongs to the V-ATPase 116 kDa subunit family.</text>
</comment>
<proteinExistence type="inferred from homology"/>
<evidence type="ECO:0000256" key="6">
    <source>
        <dbReference type="ARBA" id="ARBA00023065"/>
    </source>
</evidence>
<feature type="coiled-coil region" evidence="8">
    <location>
        <begin position="246"/>
        <end position="280"/>
    </location>
</feature>
<feature type="transmembrane region" description="Helical" evidence="9">
    <location>
        <begin position="382"/>
        <end position="411"/>
    </location>
</feature>
<protein>
    <submittedName>
        <fullName evidence="10">V-type ATP synthase subunit I</fullName>
    </submittedName>
</protein>
<accession>A0A7X9QGY1</accession>
<feature type="transmembrane region" description="Helical" evidence="9">
    <location>
        <begin position="423"/>
        <end position="446"/>
    </location>
</feature>
<evidence type="ECO:0000256" key="8">
    <source>
        <dbReference type="SAM" id="Coils"/>
    </source>
</evidence>
<evidence type="ECO:0000313" key="10">
    <source>
        <dbReference type="EMBL" id="NMD48957.1"/>
    </source>
</evidence>
<dbReference type="PANTHER" id="PTHR11629">
    <property type="entry name" value="VACUOLAR PROTON ATPASES"/>
    <property type="match status" value="1"/>
</dbReference>
<dbReference type="AlphaFoldDB" id="A0A7X9QGY1"/>
<keyword evidence="6" id="KW-0406">Ion transport</keyword>
<comment type="caution">
    <text evidence="10">The sequence shown here is derived from an EMBL/GenBank/DDBJ whole genome shotgun (WGS) entry which is preliminary data.</text>
</comment>
<evidence type="ECO:0000256" key="3">
    <source>
        <dbReference type="ARBA" id="ARBA00022448"/>
    </source>
</evidence>
<evidence type="ECO:0000256" key="1">
    <source>
        <dbReference type="ARBA" id="ARBA00004141"/>
    </source>
</evidence>
<keyword evidence="4 9" id="KW-0812">Transmembrane</keyword>
<dbReference type="GO" id="GO:0033179">
    <property type="term" value="C:proton-transporting V-type ATPase, V0 domain"/>
    <property type="evidence" value="ECO:0007669"/>
    <property type="project" value="InterPro"/>
</dbReference>
<dbReference type="NCBIfam" id="NF004427">
    <property type="entry name" value="PRK05771.1-1"/>
    <property type="match status" value="1"/>
</dbReference>
<feature type="transmembrane region" description="Helical" evidence="9">
    <location>
        <begin position="458"/>
        <end position="481"/>
    </location>
</feature>
<name>A0A7X9QGY1_STRRT</name>
<dbReference type="GO" id="GO:0016471">
    <property type="term" value="C:vacuolar proton-transporting V-type ATPase complex"/>
    <property type="evidence" value="ECO:0007669"/>
    <property type="project" value="TreeGrafter"/>
</dbReference>